<feature type="compositionally biased region" description="Basic and acidic residues" evidence="1">
    <location>
        <begin position="353"/>
        <end position="370"/>
    </location>
</feature>
<dbReference type="PROSITE" id="PS51299">
    <property type="entry name" value="HTH_APSES"/>
    <property type="match status" value="1"/>
</dbReference>
<keyword evidence="4" id="KW-1185">Reference proteome</keyword>
<feature type="domain" description="HTH APSES-type" evidence="2">
    <location>
        <begin position="35"/>
        <end position="147"/>
    </location>
</feature>
<dbReference type="PANTHER" id="PTHR43828">
    <property type="entry name" value="ASPARAGINASE"/>
    <property type="match status" value="1"/>
</dbReference>
<accession>A0A369JTN8</accession>
<feature type="compositionally biased region" description="Basic and acidic residues" evidence="1">
    <location>
        <begin position="496"/>
        <end position="525"/>
    </location>
</feature>
<dbReference type="GO" id="GO:0033309">
    <property type="term" value="C:SBF transcription complex"/>
    <property type="evidence" value="ECO:0007669"/>
    <property type="project" value="TreeGrafter"/>
</dbReference>
<feature type="compositionally biased region" description="Low complexity" evidence="1">
    <location>
        <begin position="237"/>
        <end position="247"/>
    </location>
</feature>
<dbReference type="GO" id="GO:0000981">
    <property type="term" value="F:DNA-binding transcription factor activity, RNA polymerase II-specific"/>
    <property type="evidence" value="ECO:0007669"/>
    <property type="project" value="UniProtKB-ARBA"/>
</dbReference>
<feature type="region of interest" description="Disordered" evidence="1">
    <location>
        <begin position="147"/>
        <end position="264"/>
    </location>
</feature>
<protein>
    <recommendedName>
        <fullName evidence="2">HTH APSES-type domain-containing protein</fullName>
    </recommendedName>
</protein>
<feature type="compositionally biased region" description="Polar residues" evidence="1">
    <location>
        <begin position="390"/>
        <end position="400"/>
    </location>
</feature>
<reference evidence="3" key="1">
    <citation type="submission" date="2018-04" db="EMBL/GenBank/DDBJ databases">
        <title>Whole genome sequencing of Hypsizygus marmoreus.</title>
        <authorList>
            <person name="Choi I.-G."/>
            <person name="Min B."/>
            <person name="Kim J.-G."/>
            <person name="Kim S."/>
            <person name="Oh Y.-L."/>
            <person name="Kong W.-S."/>
            <person name="Park H."/>
            <person name="Jeong J."/>
            <person name="Song E.-S."/>
        </authorList>
    </citation>
    <scope>NUCLEOTIDE SEQUENCE [LARGE SCALE GENOMIC DNA]</scope>
    <source>
        <strain evidence="3">51987-8</strain>
    </source>
</reference>
<dbReference type="InterPro" id="IPR036887">
    <property type="entry name" value="HTH_APSES_sf"/>
</dbReference>
<feature type="region of interest" description="Disordered" evidence="1">
    <location>
        <begin position="353"/>
        <end position="458"/>
    </location>
</feature>
<dbReference type="InParanoid" id="A0A369JTN8"/>
<proteinExistence type="predicted"/>
<feature type="region of interest" description="Disordered" evidence="1">
    <location>
        <begin position="285"/>
        <end position="307"/>
    </location>
</feature>
<dbReference type="Proteomes" id="UP000076154">
    <property type="component" value="Unassembled WGS sequence"/>
</dbReference>
<gene>
    <name evidence="3" type="ORF">Hypma_006185</name>
</gene>
<sequence length="525" mass="58613">MTTSMLQDTIQTSPPTSGPRFRPYASPNHHVTKGRYITSNDPRGYIPVYEYPLNGQWIMMDIDDGYILWTGIWKALGNSKADIVKMIDSQPDLAPVIRRVRGGYLKIQGTWMPYEVALRLSRRVAYTIRDDLIPLFGPTFPSTCLSPDQPGYGQVVASGPNRRRARRSTQAMMHTPRDAHTTWTVVTPSEPSGSRRPDAPGQSTSQYPTAGYHPPRDIHFHHSYQHSSTTRSHHSGGHSSPETGSPSMAVRDRNPSVRYSPYMSHTPYVGRRVAGESRNHLSLDIPSLSLRDRSQQTSPVGSNMERITLPPIHAPADQGMSRSPYALPPISAMEDLRGLGVNDSAAVLRRLRSDDDSVAGRDRSSDDQVWKRRRSFSSQPYKSSDDAADSRQQTSHASRSYQDHSYRSRTPSESGGDFHRSRSKGLTLSVPSDASHDGLSTCDPSPISPATPRSAVSARDQLASYPMAKDHRRTSESYHTLTVPLLDWSSGHGPRRHEEIRDSEARLATRRHSDTDSDTHPHRPW</sequence>
<dbReference type="InterPro" id="IPR003163">
    <property type="entry name" value="Tscrpt_reg_HTH_APSES-type"/>
</dbReference>
<dbReference type="AlphaFoldDB" id="A0A369JTN8"/>
<dbReference type="Gene3D" id="3.10.260.10">
    <property type="entry name" value="Transcription regulator HTH, APSES-type DNA-binding domain"/>
    <property type="match status" value="1"/>
</dbReference>
<evidence type="ECO:0000259" key="2">
    <source>
        <dbReference type="PROSITE" id="PS51299"/>
    </source>
</evidence>
<dbReference type="GO" id="GO:0003677">
    <property type="term" value="F:DNA binding"/>
    <property type="evidence" value="ECO:0007669"/>
    <property type="project" value="InterPro"/>
</dbReference>
<evidence type="ECO:0000313" key="4">
    <source>
        <dbReference type="Proteomes" id="UP000076154"/>
    </source>
</evidence>
<name>A0A369JTN8_HYPMA</name>
<dbReference type="InterPro" id="IPR051642">
    <property type="entry name" value="SWI6-like"/>
</dbReference>
<dbReference type="STRING" id="39966.A0A369JTN8"/>
<feature type="compositionally biased region" description="Polar residues" evidence="1">
    <location>
        <begin position="1"/>
        <end position="15"/>
    </location>
</feature>
<dbReference type="PANTHER" id="PTHR43828:SF5">
    <property type="entry name" value="TRANSCRIPTIONAL REPRESSOR XBP1"/>
    <property type="match status" value="1"/>
</dbReference>
<feature type="compositionally biased region" description="Polar residues" evidence="1">
    <location>
        <begin position="181"/>
        <end position="192"/>
    </location>
</feature>
<dbReference type="SUPFAM" id="SSF54616">
    <property type="entry name" value="DNA-binding domain of Mlu1-box binding protein MBP1"/>
    <property type="match status" value="1"/>
</dbReference>
<evidence type="ECO:0000256" key="1">
    <source>
        <dbReference type="SAM" id="MobiDB-lite"/>
    </source>
</evidence>
<organism evidence="3 4">
    <name type="scientific">Hypsizygus marmoreus</name>
    <name type="common">White beech mushroom</name>
    <name type="synonym">Agaricus marmoreus</name>
    <dbReference type="NCBI Taxonomy" id="39966"/>
    <lineage>
        <taxon>Eukaryota</taxon>
        <taxon>Fungi</taxon>
        <taxon>Dikarya</taxon>
        <taxon>Basidiomycota</taxon>
        <taxon>Agaricomycotina</taxon>
        <taxon>Agaricomycetes</taxon>
        <taxon>Agaricomycetidae</taxon>
        <taxon>Agaricales</taxon>
        <taxon>Tricholomatineae</taxon>
        <taxon>Lyophyllaceae</taxon>
        <taxon>Hypsizygus</taxon>
    </lineage>
</organism>
<evidence type="ECO:0000313" key="3">
    <source>
        <dbReference type="EMBL" id="RDB25701.1"/>
    </source>
</evidence>
<dbReference type="OrthoDB" id="5562739at2759"/>
<comment type="caution">
    <text evidence="3">The sequence shown here is derived from an EMBL/GenBank/DDBJ whole genome shotgun (WGS) entry which is preliminary data.</text>
</comment>
<dbReference type="EMBL" id="LUEZ02000040">
    <property type="protein sequence ID" value="RDB25701.1"/>
    <property type="molecule type" value="Genomic_DNA"/>
</dbReference>
<dbReference type="GO" id="GO:0030907">
    <property type="term" value="C:MBF transcription complex"/>
    <property type="evidence" value="ECO:0007669"/>
    <property type="project" value="TreeGrafter"/>
</dbReference>
<feature type="region of interest" description="Disordered" evidence="1">
    <location>
        <begin position="1"/>
        <end position="33"/>
    </location>
</feature>
<feature type="region of interest" description="Disordered" evidence="1">
    <location>
        <begin position="486"/>
        <end position="525"/>
    </location>
</feature>